<reference evidence="2" key="1">
    <citation type="submission" date="2022-03" db="EMBL/GenBank/DDBJ databases">
        <authorList>
            <person name="Lindestad O."/>
        </authorList>
    </citation>
    <scope>NUCLEOTIDE SEQUENCE</scope>
</reference>
<evidence type="ECO:0000313" key="3">
    <source>
        <dbReference type="Proteomes" id="UP000838756"/>
    </source>
</evidence>
<dbReference type="Proteomes" id="UP000838756">
    <property type="component" value="Unassembled WGS sequence"/>
</dbReference>
<accession>A0A8S4RI03</accession>
<name>A0A8S4RI03_9NEOP</name>
<gene>
    <name evidence="2" type="primary">jg10501</name>
    <name evidence="2" type="ORF">PAEG_LOCUS14662</name>
</gene>
<dbReference type="OrthoDB" id="407509at2759"/>
<evidence type="ECO:0000256" key="1">
    <source>
        <dbReference type="SAM" id="MobiDB-lite"/>
    </source>
</evidence>
<protein>
    <submittedName>
        <fullName evidence="2">Jg10501 protein</fullName>
    </submittedName>
</protein>
<organism evidence="2 3">
    <name type="scientific">Pararge aegeria aegeria</name>
    <dbReference type="NCBI Taxonomy" id="348720"/>
    <lineage>
        <taxon>Eukaryota</taxon>
        <taxon>Metazoa</taxon>
        <taxon>Ecdysozoa</taxon>
        <taxon>Arthropoda</taxon>
        <taxon>Hexapoda</taxon>
        <taxon>Insecta</taxon>
        <taxon>Pterygota</taxon>
        <taxon>Neoptera</taxon>
        <taxon>Endopterygota</taxon>
        <taxon>Lepidoptera</taxon>
        <taxon>Glossata</taxon>
        <taxon>Ditrysia</taxon>
        <taxon>Papilionoidea</taxon>
        <taxon>Nymphalidae</taxon>
        <taxon>Satyrinae</taxon>
        <taxon>Satyrini</taxon>
        <taxon>Parargina</taxon>
        <taxon>Pararge</taxon>
    </lineage>
</organism>
<proteinExistence type="predicted"/>
<dbReference type="AlphaFoldDB" id="A0A8S4RI03"/>
<sequence length="89" mass="10202">MEGAMLGESLRDQIRNEKLHRRTRIAEIAKRVENYIENLWTFGSQSTVSCNDKRSDGPPPTRGTEDIKRVAGNRWKKRPRTEVIAAAVH</sequence>
<dbReference type="EMBL" id="CAKXAJ010025264">
    <property type="protein sequence ID" value="CAH2237373.1"/>
    <property type="molecule type" value="Genomic_DNA"/>
</dbReference>
<feature type="region of interest" description="Disordered" evidence="1">
    <location>
        <begin position="47"/>
        <end position="66"/>
    </location>
</feature>
<evidence type="ECO:0000313" key="2">
    <source>
        <dbReference type="EMBL" id="CAH2237373.1"/>
    </source>
</evidence>
<keyword evidence="3" id="KW-1185">Reference proteome</keyword>
<comment type="caution">
    <text evidence="2">The sequence shown here is derived from an EMBL/GenBank/DDBJ whole genome shotgun (WGS) entry which is preliminary data.</text>
</comment>